<keyword evidence="7" id="KW-1185">Reference proteome</keyword>
<reference evidence="6 7" key="1">
    <citation type="submission" date="2014-04" db="EMBL/GenBank/DDBJ databases">
        <title>Genome evolution of avian class.</title>
        <authorList>
            <person name="Zhang G."/>
            <person name="Li C."/>
        </authorList>
    </citation>
    <scope>NUCLEOTIDE SEQUENCE [LARGE SCALE GENOMIC DNA]</scope>
    <source>
        <strain evidence="6">BGI_AS27</strain>
    </source>
</reference>
<dbReference type="Gene3D" id="3.30.160.60">
    <property type="entry name" value="Classic Zinc Finger"/>
    <property type="match status" value="1"/>
</dbReference>
<dbReference type="PANTHER" id="PTHR25465:SF77">
    <property type="entry name" value="E3 UBIQUITIN_ISG15 LIGASE TRIM25"/>
    <property type="match status" value="1"/>
</dbReference>
<dbReference type="AlphaFoldDB" id="A0A087REL2"/>
<gene>
    <name evidence="6" type="ORF">AS27_11881</name>
</gene>
<dbReference type="Pfam" id="PF22586">
    <property type="entry name" value="ANCHR-like_BBOX"/>
    <property type="match status" value="1"/>
</dbReference>
<accession>A0A087REL2</accession>
<dbReference type="InterPro" id="IPR000315">
    <property type="entry name" value="Znf_B-box"/>
</dbReference>
<keyword evidence="3" id="KW-0862">Zinc</keyword>
<keyword evidence="1" id="KW-0479">Metal-binding</keyword>
<dbReference type="Gene3D" id="4.10.830.40">
    <property type="match status" value="1"/>
</dbReference>
<evidence type="ECO:0000256" key="2">
    <source>
        <dbReference type="ARBA" id="ARBA00022771"/>
    </source>
</evidence>
<feature type="domain" description="B box-type" evidence="5">
    <location>
        <begin position="113"/>
        <end position="154"/>
    </location>
</feature>
<keyword evidence="2 4" id="KW-0863">Zinc-finger</keyword>
<protein>
    <submittedName>
        <fullName evidence="6">Tripartite motif-containing protein 29</fullName>
    </submittedName>
</protein>
<organism evidence="6 7">
    <name type="scientific">Aptenodytes forsteri</name>
    <name type="common">Emperor penguin</name>
    <dbReference type="NCBI Taxonomy" id="9233"/>
    <lineage>
        <taxon>Eukaryota</taxon>
        <taxon>Metazoa</taxon>
        <taxon>Chordata</taxon>
        <taxon>Craniata</taxon>
        <taxon>Vertebrata</taxon>
        <taxon>Euteleostomi</taxon>
        <taxon>Archelosauria</taxon>
        <taxon>Archosauria</taxon>
        <taxon>Dinosauria</taxon>
        <taxon>Saurischia</taxon>
        <taxon>Theropoda</taxon>
        <taxon>Coelurosauria</taxon>
        <taxon>Aves</taxon>
        <taxon>Neognathae</taxon>
        <taxon>Neoaves</taxon>
        <taxon>Aequornithes</taxon>
        <taxon>Sphenisciformes</taxon>
        <taxon>Spheniscidae</taxon>
        <taxon>Aptenodytes</taxon>
    </lineage>
</organism>
<dbReference type="Proteomes" id="UP000053286">
    <property type="component" value="Unassembled WGS sequence"/>
</dbReference>
<dbReference type="Pfam" id="PF00643">
    <property type="entry name" value="zf-B_box"/>
    <property type="match status" value="1"/>
</dbReference>
<evidence type="ECO:0000256" key="1">
    <source>
        <dbReference type="ARBA" id="ARBA00022723"/>
    </source>
</evidence>
<name>A0A087REL2_APTFO</name>
<dbReference type="STRING" id="9233.A0A087REL2"/>
<dbReference type="InterPro" id="IPR051051">
    <property type="entry name" value="E3_ubiq-ligase_TRIM/RNF"/>
</dbReference>
<dbReference type="EMBL" id="KL226335">
    <property type="protein sequence ID" value="KFM11916.1"/>
    <property type="molecule type" value="Genomic_DNA"/>
</dbReference>
<evidence type="ECO:0000313" key="7">
    <source>
        <dbReference type="Proteomes" id="UP000053286"/>
    </source>
</evidence>
<dbReference type="SMART" id="SM00336">
    <property type="entry name" value="BBOX"/>
    <property type="match status" value="2"/>
</dbReference>
<proteinExistence type="predicted"/>
<sequence length="163" mass="18293">QGPFRCPVCYAQADPTMELQPNIQLRSIVQKFLDAPTHQEEEKREVQCEEKGENSGQQDEVILCDFCLQEPQPATKTCLGCEASLCQAHLSKHSMKSPLKYHVLVEPCDAQLLAERRCPQHGKLLECYCKTDSVCICVLCCVTSSHKNHKITTLEEAFGQAQV</sequence>
<dbReference type="GO" id="GO:0008270">
    <property type="term" value="F:zinc ion binding"/>
    <property type="evidence" value="ECO:0007669"/>
    <property type="project" value="UniProtKB-KW"/>
</dbReference>
<dbReference type="SUPFAM" id="SSF57845">
    <property type="entry name" value="B-box zinc-binding domain"/>
    <property type="match status" value="1"/>
</dbReference>
<dbReference type="PANTHER" id="PTHR25465">
    <property type="entry name" value="B-BOX DOMAIN CONTAINING"/>
    <property type="match status" value="1"/>
</dbReference>
<evidence type="ECO:0000256" key="3">
    <source>
        <dbReference type="ARBA" id="ARBA00022833"/>
    </source>
</evidence>
<evidence type="ECO:0000313" key="6">
    <source>
        <dbReference type="EMBL" id="KFM11916.1"/>
    </source>
</evidence>
<dbReference type="CDD" id="cd19769">
    <property type="entry name" value="Bbox2_TRIM16-like"/>
    <property type="match status" value="1"/>
</dbReference>
<feature type="non-terminal residue" evidence="6">
    <location>
        <position position="1"/>
    </location>
</feature>
<evidence type="ECO:0000259" key="5">
    <source>
        <dbReference type="PROSITE" id="PS50119"/>
    </source>
</evidence>
<feature type="non-terminal residue" evidence="6">
    <location>
        <position position="163"/>
    </location>
</feature>
<evidence type="ECO:0000256" key="4">
    <source>
        <dbReference type="PROSITE-ProRule" id="PRU00024"/>
    </source>
</evidence>
<dbReference type="PROSITE" id="PS50119">
    <property type="entry name" value="ZF_BBOX"/>
    <property type="match status" value="1"/>
</dbReference>